<evidence type="ECO:0000256" key="12">
    <source>
        <dbReference type="ARBA" id="ARBA00037975"/>
    </source>
</evidence>
<dbReference type="Proteomes" id="UP000029672">
    <property type="component" value="Chromosome"/>
</dbReference>
<evidence type="ECO:0000313" key="16">
    <source>
        <dbReference type="Proteomes" id="UP000029672"/>
    </source>
</evidence>
<comment type="subcellular location">
    <subcellularLocation>
        <location evidence="2">Cell membrane</location>
        <topology evidence="2">Multi-pass membrane protein</topology>
    </subcellularLocation>
</comment>
<evidence type="ECO:0000256" key="13">
    <source>
        <dbReference type="SAM" id="Phobius"/>
    </source>
</evidence>
<evidence type="ECO:0000256" key="6">
    <source>
        <dbReference type="ARBA" id="ARBA00022692"/>
    </source>
</evidence>
<dbReference type="GO" id="GO:0046872">
    <property type="term" value="F:metal ion binding"/>
    <property type="evidence" value="ECO:0007669"/>
    <property type="project" value="UniProtKB-KW"/>
</dbReference>
<gene>
    <name evidence="15" type="ORF">LO80_06625</name>
</gene>
<proteinExistence type="inferred from homology"/>
<dbReference type="eggNOG" id="COG3038">
    <property type="taxonomic scope" value="Bacteria"/>
</dbReference>
<dbReference type="PANTHER" id="PTHR30529">
    <property type="entry name" value="CYTOCHROME B561"/>
    <property type="match status" value="1"/>
</dbReference>
<evidence type="ECO:0000256" key="7">
    <source>
        <dbReference type="ARBA" id="ARBA00022723"/>
    </source>
</evidence>
<keyword evidence="5" id="KW-0349">Heme</keyword>
<dbReference type="InterPro" id="IPR052168">
    <property type="entry name" value="Cytochrome_b561_oxidase"/>
</dbReference>
<evidence type="ECO:0000256" key="2">
    <source>
        <dbReference type="ARBA" id="ARBA00004651"/>
    </source>
</evidence>
<dbReference type="AlphaFoldDB" id="A0A097ERW5"/>
<dbReference type="EMBL" id="CP009574">
    <property type="protein sequence ID" value="AIT10311.1"/>
    <property type="molecule type" value="Genomic_DNA"/>
</dbReference>
<feature type="transmembrane region" description="Helical" evidence="13">
    <location>
        <begin position="87"/>
        <end position="109"/>
    </location>
</feature>
<feature type="transmembrane region" description="Helical" evidence="13">
    <location>
        <begin position="29"/>
        <end position="53"/>
    </location>
</feature>
<dbReference type="KEGG" id="frf:LO80_06625"/>
<evidence type="ECO:0000259" key="14">
    <source>
        <dbReference type="Pfam" id="PF01292"/>
    </source>
</evidence>
<keyword evidence="9 13" id="KW-1133">Transmembrane helix</keyword>
<dbReference type="InterPro" id="IPR011577">
    <property type="entry name" value="Cyt_b561_bac/Ni-Hgenase"/>
</dbReference>
<protein>
    <submittedName>
        <fullName evidence="15">Cytochrome B561</fullName>
    </submittedName>
</protein>
<dbReference type="HOGENOM" id="CLU_095321_5_0_6"/>
<dbReference type="InterPro" id="IPR016174">
    <property type="entry name" value="Di-haem_cyt_TM"/>
</dbReference>
<comment type="similarity">
    <text evidence="12">Belongs to the cytochrome b561 family.</text>
</comment>
<evidence type="ECO:0000256" key="1">
    <source>
        <dbReference type="ARBA" id="ARBA00001970"/>
    </source>
</evidence>
<keyword evidence="7" id="KW-0479">Metal-binding</keyword>
<keyword evidence="10" id="KW-0408">Iron</keyword>
<evidence type="ECO:0000256" key="4">
    <source>
        <dbReference type="ARBA" id="ARBA00022475"/>
    </source>
</evidence>
<evidence type="ECO:0000313" key="15">
    <source>
        <dbReference type="EMBL" id="AIT10311.1"/>
    </source>
</evidence>
<comment type="cofactor">
    <cofactor evidence="1">
        <name>heme b</name>
        <dbReference type="ChEBI" id="CHEBI:60344"/>
    </cofactor>
</comment>
<name>A0A097ERW5_9GAMM</name>
<evidence type="ECO:0000256" key="8">
    <source>
        <dbReference type="ARBA" id="ARBA00022982"/>
    </source>
</evidence>
<keyword evidence="6 13" id="KW-0812">Transmembrane</keyword>
<evidence type="ECO:0000256" key="5">
    <source>
        <dbReference type="ARBA" id="ARBA00022617"/>
    </source>
</evidence>
<dbReference type="Pfam" id="PF01292">
    <property type="entry name" value="Ni_hydr_CYTB"/>
    <property type="match status" value="1"/>
</dbReference>
<dbReference type="SUPFAM" id="SSF81342">
    <property type="entry name" value="Transmembrane di-heme cytochromes"/>
    <property type="match status" value="1"/>
</dbReference>
<keyword evidence="4" id="KW-1003">Cell membrane</keyword>
<keyword evidence="8" id="KW-0249">Electron transport</keyword>
<keyword evidence="11 13" id="KW-0472">Membrane</keyword>
<evidence type="ECO:0000256" key="9">
    <source>
        <dbReference type="ARBA" id="ARBA00022989"/>
    </source>
</evidence>
<dbReference type="GO" id="GO:0022904">
    <property type="term" value="P:respiratory electron transport chain"/>
    <property type="evidence" value="ECO:0007669"/>
    <property type="project" value="InterPro"/>
</dbReference>
<sequence length="113" mass="12888">MTIIRLVLRKFIVFPIIGQRLFYNSFRSFLARSVHVFLYLWLILMSVLGWAIISAKGTYIIPFGLPTMLDVMPRANVIGIKELHETFAYVGLGVIFGHAVVAIIENYLLRSKS</sequence>
<keyword evidence="3" id="KW-0813">Transport</keyword>
<dbReference type="STRING" id="1547445.LO80_06625"/>
<organism evidence="15 16">
    <name type="scientific">Candidatus Francisella endociliophora</name>
    <dbReference type="NCBI Taxonomy" id="653937"/>
    <lineage>
        <taxon>Bacteria</taxon>
        <taxon>Pseudomonadati</taxon>
        <taxon>Pseudomonadota</taxon>
        <taxon>Gammaproteobacteria</taxon>
        <taxon>Thiotrichales</taxon>
        <taxon>Francisellaceae</taxon>
        <taxon>Francisella</taxon>
    </lineage>
</organism>
<dbReference type="GO" id="GO:0005886">
    <property type="term" value="C:plasma membrane"/>
    <property type="evidence" value="ECO:0007669"/>
    <property type="project" value="UniProtKB-SubCell"/>
</dbReference>
<dbReference type="GO" id="GO:0009055">
    <property type="term" value="F:electron transfer activity"/>
    <property type="evidence" value="ECO:0007669"/>
    <property type="project" value="InterPro"/>
</dbReference>
<dbReference type="GO" id="GO:0020037">
    <property type="term" value="F:heme binding"/>
    <property type="evidence" value="ECO:0007669"/>
    <property type="project" value="TreeGrafter"/>
</dbReference>
<accession>A0A097ERW5</accession>
<keyword evidence="16" id="KW-1185">Reference proteome</keyword>
<evidence type="ECO:0000256" key="11">
    <source>
        <dbReference type="ARBA" id="ARBA00023136"/>
    </source>
</evidence>
<feature type="domain" description="Cytochrome b561 bacterial/Ni-hydrogenase" evidence="14">
    <location>
        <begin position="28"/>
        <end position="110"/>
    </location>
</feature>
<dbReference type="PANTHER" id="PTHR30529:SF1">
    <property type="entry name" value="CYTOCHROME B561 HOMOLOG 2"/>
    <property type="match status" value="1"/>
</dbReference>
<evidence type="ECO:0000256" key="3">
    <source>
        <dbReference type="ARBA" id="ARBA00022448"/>
    </source>
</evidence>
<reference evidence="15 16" key="1">
    <citation type="submission" date="2014-10" db="EMBL/GenBank/DDBJ databases">
        <title>Whole genome sequence of Francisella endociliophora strain FSC1006, isolated from a laboratory culture of the marine ciliate Euplotes raikovi.</title>
        <authorList>
            <person name="Granberg M."/>
            <person name="Backman S."/>
            <person name="Lundmark E."/>
            <person name="Nilsson E."/>
            <person name="Karlsson E."/>
            <person name="Thelaus J."/>
            <person name="Ohrman C."/>
            <person name="Larkeryd A."/>
            <person name="Stenberg P."/>
        </authorList>
    </citation>
    <scope>NUCLEOTIDE SEQUENCE [LARGE SCALE GENOMIC DNA]</scope>
    <source>
        <strain evidence="15 16">FSC1006</strain>
    </source>
</reference>
<evidence type="ECO:0000256" key="10">
    <source>
        <dbReference type="ARBA" id="ARBA00023004"/>
    </source>
</evidence>